<evidence type="ECO:0000256" key="6">
    <source>
        <dbReference type="ARBA" id="ARBA00042849"/>
    </source>
</evidence>
<dbReference type="Pfam" id="PF03747">
    <property type="entry name" value="ADP_ribosyl_GH"/>
    <property type="match status" value="1"/>
</dbReference>
<evidence type="ECO:0000256" key="7">
    <source>
        <dbReference type="ARBA" id="ARBA00046181"/>
    </source>
</evidence>
<dbReference type="InterPro" id="IPR012108">
    <property type="entry name" value="ADP-ribosylarg_hydro"/>
</dbReference>
<evidence type="ECO:0000256" key="3">
    <source>
        <dbReference type="ARBA" id="ARBA00022490"/>
    </source>
</evidence>
<sequence length="358" mass="40401">MDKYKSAMVLSAVGDAIGYRNGNWKLNQSGSDIMNELNELGGIDSLSLEPSIWPSSDETLMHMATARALIAHKKSKQKEPLFQEMAKQYVKAFSEASLRRPDPAYKEGCSYLRPGQIFGWHIPYDKHGTGFGAATKAMCLGLVYSKPDERKDLIAVATECGRMTHNHPLGFTGSVCTALFTSLILQSKPITSWGREMLSAMEVMEAYCKKTIRNYDEYKQHWFYFETKWENYLNKRKILNDGEDTPHFPAEYGVEERDKVYRSWSSEGQAGRRGHDAPMIAYDALLAAYQSKNGNLWENVCHRAMIHGGESDATGSIAGFWYGLMYGFEGVPSSSYQAIEFKEELEMLATSLYQLANE</sequence>
<reference evidence="8 9" key="1">
    <citation type="submission" date="2024-02" db="EMBL/GenBank/DDBJ databases">
        <authorList>
            <person name="Daric V."/>
            <person name="Darras S."/>
        </authorList>
    </citation>
    <scope>NUCLEOTIDE SEQUENCE [LARGE SCALE GENOMIC DNA]</scope>
</reference>
<evidence type="ECO:0000256" key="1">
    <source>
        <dbReference type="ARBA" id="ARBA00004204"/>
    </source>
</evidence>
<comment type="subcellular location">
    <subcellularLocation>
        <location evidence="1">Cytoplasm</location>
        <location evidence="1">Myofibril</location>
        <location evidence="1">Sarcomere</location>
    </subcellularLocation>
</comment>
<evidence type="ECO:0000313" key="8">
    <source>
        <dbReference type="EMBL" id="CAK8691252.1"/>
    </source>
</evidence>
<dbReference type="SUPFAM" id="SSF101478">
    <property type="entry name" value="ADP-ribosylglycohydrolase"/>
    <property type="match status" value="1"/>
</dbReference>
<evidence type="ECO:0000256" key="4">
    <source>
        <dbReference type="ARBA" id="ARBA00040586"/>
    </source>
</evidence>
<evidence type="ECO:0000256" key="2">
    <source>
        <dbReference type="ARBA" id="ARBA00010702"/>
    </source>
</evidence>
<dbReference type="PIRSF" id="PIRSF016939">
    <property type="entry name" value="ADP_ribslarg_hdr"/>
    <property type="match status" value="1"/>
</dbReference>
<dbReference type="Gene3D" id="1.10.4080.10">
    <property type="entry name" value="ADP-ribosylation/Crystallin J1"/>
    <property type="match status" value="1"/>
</dbReference>
<dbReference type="Proteomes" id="UP001642483">
    <property type="component" value="Unassembled WGS sequence"/>
</dbReference>
<dbReference type="InterPro" id="IPR050792">
    <property type="entry name" value="ADP-ribosylglycohydrolase"/>
</dbReference>
<dbReference type="PANTHER" id="PTHR16222">
    <property type="entry name" value="ADP-RIBOSYLGLYCOHYDROLASE"/>
    <property type="match status" value="1"/>
</dbReference>
<organism evidence="8 9">
    <name type="scientific">Clavelina lepadiformis</name>
    <name type="common">Light-bulb sea squirt</name>
    <name type="synonym">Ascidia lepadiformis</name>
    <dbReference type="NCBI Taxonomy" id="159417"/>
    <lineage>
        <taxon>Eukaryota</taxon>
        <taxon>Metazoa</taxon>
        <taxon>Chordata</taxon>
        <taxon>Tunicata</taxon>
        <taxon>Ascidiacea</taxon>
        <taxon>Aplousobranchia</taxon>
        <taxon>Clavelinidae</taxon>
        <taxon>Clavelina</taxon>
    </lineage>
</organism>
<evidence type="ECO:0000256" key="5">
    <source>
        <dbReference type="ARBA" id="ARBA00041334"/>
    </source>
</evidence>
<proteinExistence type="inferred from homology"/>
<name>A0ABP0GHP0_CLALP</name>
<comment type="similarity">
    <text evidence="2">Belongs to the ADP-ribosylglycohydrolase family.</text>
</comment>
<gene>
    <name evidence="8" type="ORF">CVLEPA_LOCUS23828</name>
</gene>
<keyword evidence="9" id="KW-1185">Reference proteome</keyword>
<dbReference type="InterPro" id="IPR036705">
    <property type="entry name" value="Ribosyl_crysJ1_sf"/>
</dbReference>
<keyword evidence="3" id="KW-0963">Cytoplasm</keyword>
<accession>A0ABP0GHP0</accession>
<comment type="caution">
    <text evidence="8">The sequence shown here is derived from an EMBL/GenBank/DDBJ whole genome shotgun (WGS) entry which is preliminary data.</text>
</comment>
<evidence type="ECO:0000313" key="9">
    <source>
        <dbReference type="Proteomes" id="UP001642483"/>
    </source>
</evidence>
<dbReference type="InterPro" id="IPR005502">
    <property type="entry name" value="Ribosyl_crysJ1"/>
</dbReference>
<comment type="function">
    <text evidence="7">Required for myofibril assembly and outgrowth of the cardiac chambers in the developing heart. Appears to be catalytically inactive, showing no activity against O-acetyl-ADP-ribose.</text>
</comment>
<dbReference type="PANTHER" id="PTHR16222:SF23">
    <property type="entry name" value="INACTIVE ADP-RIBOSYLTRANSFERASE ARH2"/>
    <property type="match status" value="1"/>
</dbReference>
<dbReference type="EMBL" id="CAWYQH010000119">
    <property type="protein sequence ID" value="CAK8691252.1"/>
    <property type="molecule type" value="Genomic_DNA"/>
</dbReference>
<protein>
    <recommendedName>
        <fullName evidence="4">Inactive ADP-ribosyltransferase ARH2</fullName>
    </recommendedName>
    <alternativeName>
        <fullName evidence="5">ADP-ribosylhydrolase-like protein 1</fullName>
    </alternativeName>
    <alternativeName>
        <fullName evidence="6">[Protein ADP-ribosylarginine] hydrolase-like protein 1</fullName>
    </alternativeName>
</protein>